<dbReference type="AlphaFoldDB" id="A0A848H6S2"/>
<feature type="domain" description="DUF58" evidence="1">
    <location>
        <begin position="60"/>
        <end position="249"/>
    </location>
</feature>
<proteinExistence type="predicted"/>
<dbReference type="PANTHER" id="PTHR33608:SF6">
    <property type="entry name" value="BLL2464 PROTEIN"/>
    <property type="match status" value="1"/>
</dbReference>
<evidence type="ECO:0000313" key="2">
    <source>
        <dbReference type="EMBL" id="NML45572.1"/>
    </source>
</evidence>
<dbReference type="EMBL" id="JABBFX010000001">
    <property type="protein sequence ID" value="NML45572.1"/>
    <property type="molecule type" value="Genomic_DNA"/>
</dbReference>
<dbReference type="SUPFAM" id="SSF53300">
    <property type="entry name" value="vWA-like"/>
    <property type="match status" value="1"/>
</dbReference>
<sequence length="283" mass="30972">MDDVQEFRYRAPQRVPGWRAGTHAGTAPGAGLEFANHLRLQDYPDPRRLDLRASIASLRREWLVRVNRQRSALTVRLLVDVSASMRFGTPSKLEVVAGFARALGHSAFRVGDAVGMAAFDRSERPELRVAAWRHRGMGEMLASLLLQSRGGAGGIEGLREAAALLAGRSGIVFLVSDFQWPLAGLGEVLDGLAPAHIAPLVVWDAAEVEPPATDGLAMLRDAESGRSRTLWLRPALRARWREAVHEKRSALDRMFGARGLRPFYLQGGFDAQALGNHLCEAEA</sequence>
<keyword evidence="3" id="KW-1185">Reference proteome</keyword>
<accession>A0A848H6S2</accession>
<evidence type="ECO:0000259" key="1">
    <source>
        <dbReference type="Pfam" id="PF01882"/>
    </source>
</evidence>
<name>A0A848H6S2_9BURK</name>
<gene>
    <name evidence="2" type="ORF">HHL11_17600</name>
</gene>
<dbReference type="Pfam" id="PF01882">
    <property type="entry name" value="DUF58"/>
    <property type="match status" value="1"/>
</dbReference>
<dbReference type="RefSeq" id="WP_169419654.1">
    <property type="nucleotide sequence ID" value="NZ_JABBFX010000001.1"/>
</dbReference>
<dbReference type="InterPro" id="IPR002881">
    <property type="entry name" value="DUF58"/>
</dbReference>
<comment type="caution">
    <text evidence="2">The sequence shown here is derived from an EMBL/GenBank/DDBJ whole genome shotgun (WGS) entry which is preliminary data.</text>
</comment>
<evidence type="ECO:0000313" key="3">
    <source>
        <dbReference type="Proteomes" id="UP000541185"/>
    </source>
</evidence>
<dbReference type="Proteomes" id="UP000541185">
    <property type="component" value="Unassembled WGS sequence"/>
</dbReference>
<dbReference type="PANTHER" id="PTHR33608">
    <property type="entry name" value="BLL2464 PROTEIN"/>
    <property type="match status" value="1"/>
</dbReference>
<dbReference type="Gene3D" id="3.40.50.410">
    <property type="entry name" value="von Willebrand factor, type A domain"/>
    <property type="match status" value="1"/>
</dbReference>
<protein>
    <submittedName>
        <fullName evidence="2">MxaS protein</fullName>
    </submittedName>
</protein>
<reference evidence="2 3" key="1">
    <citation type="submission" date="2020-04" db="EMBL/GenBank/DDBJ databases">
        <title>Ramlibacter sp. G-1-2-2 isolated from soil.</title>
        <authorList>
            <person name="Dahal R.H."/>
        </authorList>
    </citation>
    <scope>NUCLEOTIDE SEQUENCE [LARGE SCALE GENOMIC DNA]</scope>
    <source>
        <strain evidence="2 3">G-1-2-2</strain>
    </source>
</reference>
<dbReference type="InterPro" id="IPR036465">
    <property type="entry name" value="vWFA_dom_sf"/>
</dbReference>
<organism evidence="2 3">
    <name type="scientific">Ramlibacter agri</name>
    <dbReference type="NCBI Taxonomy" id="2728837"/>
    <lineage>
        <taxon>Bacteria</taxon>
        <taxon>Pseudomonadati</taxon>
        <taxon>Pseudomonadota</taxon>
        <taxon>Betaproteobacteria</taxon>
        <taxon>Burkholderiales</taxon>
        <taxon>Comamonadaceae</taxon>
        <taxon>Ramlibacter</taxon>
    </lineage>
</organism>